<evidence type="ECO:0000256" key="1">
    <source>
        <dbReference type="SAM" id="Phobius"/>
    </source>
</evidence>
<dbReference type="Proteomes" id="UP000186002">
    <property type="component" value="Unassembled WGS sequence"/>
</dbReference>
<keyword evidence="1" id="KW-0472">Membrane</keyword>
<reference evidence="2 3" key="1">
    <citation type="submission" date="2016-11" db="EMBL/GenBank/DDBJ databases">
        <authorList>
            <person name="Jaros S."/>
            <person name="Januszkiewicz K."/>
            <person name="Wedrychowicz H."/>
        </authorList>
    </citation>
    <scope>NUCLEOTIDE SEQUENCE [LARGE SCALE GENOMIC DNA]</scope>
    <source>
        <strain evidence="2 3">DSM 22153</strain>
    </source>
</reference>
<evidence type="ECO:0000313" key="3">
    <source>
        <dbReference type="Proteomes" id="UP000186002"/>
    </source>
</evidence>
<keyword evidence="2" id="KW-0969">Cilium</keyword>
<keyword evidence="2" id="KW-0282">Flagellum</keyword>
<keyword evidence="1" id="KW-1133">Transmembrane helix</keyword>
<evidence type="ECO:0000313" key="2">
    <source>
        <dbReference type="EMBL" id="SHL74884.1"/>
    </source>
</evidence>
<keyword evidence="2" id="KW-0966">Cell projection</keyword>
<dbReference type="EMBL" id="FRBW01000001">
    <property type="protein sequence ID" value="SHL74884.1"/>
    <property type="molecule type" value="Genomic_DNA"/>
</dbReference>
<accession>A0A1M7D5Z0</accession>
<sequence>MGKGWSSPDTAALAVLVVFVAALPALMLTSF</sequence>
<gene>
    <name evidence="2" type="ORF">SAMN05444272_1382</name>
</gene>
<dbReference type="STRING" id="735517.SAMN05444272_1382"/>
<name>A0A1M7D5Z0_9HYPH</name>
<protein>
    <submittedName>
        <fullName evidence="2">Flagellin N-terminal-like domain-containing protein</fullName>
    </submittedName>
</protein>
<keyword evidence="3" id="KW-1185">Reference proteome</keyword>
<proteinExistence type="predicted"/>
<dbReference type="RefSeq" id="WP_139251029.1">
    <property type="nucleotide sequence ID" value="NZ_FRBW01000001.1"/>
</dbReference>
<feature type="transmembrane region" description="Helical" evidence="1">
    <location>
        <begin position="12"/>
        <end position="29"/>
    </location>
</feature>
<dbReference type="AlphaFoldDB" id="A0A1M7D5Z0"/>
<organism evidence="2 3">
    <name type="scientific">Roseibium suaedae</name>
    <dbReference type="NCBI Taxonomy" id="735517"/>
    <lineage>
        <taxon>Bacteria</taxon>
        <taxon>Pseudomonadati</taxon>
        <taxon>Pseudomonadota</taxon>
        <taxon>Alphaproteobacteria</taxon>
        <taxon>Hyphomicrobiales</taxon>
        <taxon>Stappiaceae</taxon>
        <taxon>Roseibium</taxon>
    </lineage>
</organism>
<keyword evidence="1" id="KW-0812">Transmembrane</keyword>